<gene>
    <name evidence="1" type="ORF">FHR82_005759</name>
</gene>
<comment type="caution">
    <text evidence="1">The sequence shown here is derived from an EMBL/GenBank/DDBJ whole genome shotgun (WGS) entry which is preliminary data.</text>
</comment>
<keyword evidence="2" id="KW-1185">Reference proteome</keyword>
<evidence type="ECO:0000313" key="1">
    <source>
        <dbReference type="EMBL" id="MBB4909501.1"/>
    </source>
</evidence>
<dbReference type="Proteomes" id="UP000520767">
    <property type="component" value="Unassembled WGS sequence"/>
</dbReference>
<dbReference type="Gene3D" id="3.40.50.1000">
    <property type="entry name" value="HAD superfamily/HAD-like"/>
    <property type="match status" value="1"/>
</dbReference>
<evidence type="ECO:0000313" key="2">
    <source>
        <dbReference type="Proteomes" id="UP000520767"/>
    </source>
</evidence>
<reference evidence="1 2" key="1">
    <citation type="submission" date="2020-08" db="EMBL/GenBank/DDBJ databases">
        <title>Genomic Encyclopedia of Type Strains, Phase III (KMG-III): the genomes of soil and plant-associated and newly described type strains.</title>
        <authorList>
            <person name="Whitman W."/>
        </authorList>
    </citation>
    <scope>NUCLEOTIDE SEQUENCE [LARGE SCALE GENOMIC DNA]</scope>
    <source>
        <strain evidence="1 2">CECT 8960</strain>
    </source>
</reference>
<dbReference type="SUPFAM" id="SSF56784">
    <property type="entry name" value="HAD-like"/>
    <property type="match status" value="1"/>
</dbReference>
<dbReference type="EMBL" id="JACHJQ010000006">
    <property type="protein sequence ID" value="MBB4909501.1"/>
    <property type="molecule type" value="Genomic_DNA"/>
</dbReference>
<dbReference type="GO" id="GO:0016787">
    <property type="term" value="F:hydrolase activity"/>
    <property type="evidence" value="ECO:0007669"/>
    <property type="project" value="UniProtKB-KW"/>
</dbReference>
<dbReference type="InterPro" id="IPR023214">
    <property type="entry name" value="HAD_sf"/>
</dbReference>
<proteinExistence type="predicted"/>
<keyword evidence="1" id="KW-0378">Hydrolase</keyword>
<dbReference type="RefSeq" id="WP_184813603.1">
    <property type="nucleotide sequence ID" value="NZ_JACHJQ010000006.1"/>
</dbReference>
<accession>A0A7W7Q9G4</accession>
<dbReference type="InterPro" id="IPR036412">
    <property type="entry name" value="HAD-like_sf"/>
</dbReference>
<name>A0A7W7Q9G4_9PSEU</name>
<sequence>MLAEELLAECDHVLLAFDGPVAELPTVAAADRLRTLIADEPLPREVARTGDPFVVLAHAATIGPATGQALYDHLCRVDFEVVGGGQVAEGVHAALATLAATGTRVTVVSGLHSEAVRSFLVMHGLDVHVRRISARTGPDPAVLPPAPDLVTAALGGDSCVFIGTHRRDLAAAAAAGVSVLRHQTTGVTTMADPNRNPWFASLS</sequence>
<protein>
    <submittedName>
        <fullName evidence="1">Phosphoglycolate phosphatase-like HAD superfamily hydrolase</fullName>
    </submittedName>
</protein>
<organism evidence="1 2">
    <name type="scientific">Actinophytocola algeriensis</name>
    <dbReference type="NCBI Taxonomy" id="1768010"/>
    <lineage>
        <taxon>Bacteria</taxon>
        <taxon>Bacillati</taxon>
        <taxon>Actinomycetota</taxon>
        <taxon>Actinomycetes</taxon>
        <taxon>Pseudonocardiales</taxon>
        <taxon>Pseudonocardiaceae</taxon>
    </lineage>
</organism>
<dbReference type="AlphaFoldDB" id="A0A7W7Q9G4"/>